<reference evidence="9 10" key="1">
    <citation type="submission" date="2018-08" db="EMBL/GenBank/DDBJ databases">
        <title>The draft genome squence of Brumimicrobium sp. N62.</title>
        <authorList>
            <person name="Du Z.-J."/>
            <person name="Luo H.-R."/>
        </authorList>
    </citation>
    <scope>NUCLEOTIDE SEQUENCE [LARGE SCALE GENOMIC DNA]</scope>
    <source>
        <strain evidence="9 10">N62</strain>
    </source>
</reference>
<evidence type="ECO:0000256" key="2">
    <source>
        <dbReference type="ARBA" id="ARBA00012438"/>
    </source>
</evidence>
<evidence type="ECO:0000256" key="5">
    <source>
        <dbReference type="ARBA" id="ARBA00022741"/>
    </source>
</evidence>
<gene>
    <name evidence="9" type="ORF">DXU93_06145</name>
</gene>
<comment type="caution">
    <text evidence="9">The sequence shown here is derived from an EMBL/GenBank/DDBJ whole genome shotgun (WGS) entry which is preliminary data.</text>
</comment>
<evidence type="ECO:0000313" key="9">
    <source>
        <dbReference type="EMBL" id="RFC54567.1"/>
    </source>
</evidence>
<name>A0A3E1EYF9_9FLAO</name>
<dbReference type="RefSeq" id="WP_116880402.1">
    <property type="nucleotide sequence ID" value="NZ_QURB01000003.1"/>
</dbReference>
<dbReference type="NCBIfam" id="TIGR00229">
    <property type="entry name" value="sensory_box"/>
    <property type="match status" value="1"/>
</dbReference>
<keyword evidence="3" id="KW-0597">Phosphoprotein</keyword>
<keyword evidence="6" id="KW-0418">Kinase</keyword>
<keyword evidence="5" id="KW-0547">Nucleotide-binding</keyword>
<evidence type="ECO:0000256" key="6">
    <source>
        <dbReference type="ARBA" id="ARBA00022777"/>
    </source>
</evidence>
<dbReference type="Gene3D" id="3.30.565.10">
    <property type="entry name" value="Histidine kinase-like ATPase, C-terminal domain"/>
    <property type="match status" value="1"/>
</dbReference>
<evidence type="ECO:0000256" key="7">
    <source>
        <dbReference type="ARBA" id="ARBA00022840"/>
    </source>
</evidence>
<dbReference type="InterPro" id="IPR011495">
    <property type="entry name" value="Sig_transdc_His_kin_sub2_dim/P"/>
</dbReference>
<keyword evidence="7" id="KW-0067">ATP-binding</keyword>
<dbReference type="Proteomes" id="UP000257127">
    <property type="component" value="Unassembled WGS sequence"/>
</dbReference>
<dbReference type="SUPFAM" id="SSF55785">
    <property type="entry name" value="PYP-like sensor domain (PAS domain)"/>
    <property type="match status" value="1"/>
</dbReference>
<dbReference type="InterPro" id="IPR036890">
    <property type="entry name" value="HATPase_C_sf"/>
</dbReference>
<feature type="domain" description="PAS" evidence="8">
    <location>
        <begin position="206"/>
        <end position="252"/>
    </location>
</feature>
<dbReference type="Gene3D" id="3.30.450.20">
    <property type="entry name" value="PAS domain"/>
    <property type="match status" value="1"/>
</dbReference>
<evidence type="ECO:0000256" key="3">
    <source>
        <dbReference type="ARBA" id="ARBA00022553"/>
    </source>
</evidence>
<dbReference type="EMBL" id="QURB01000003">
    <property type="protein sequence ID" value="RFC54567.1"/>
    <property type="molecule type" value="Genomic_DNA"/>
</dbReference>
<keyword evidence="10" id="KW-1185">Reference proteome</keyword>
<accession>A0A3E1EYF9</accession>
<dbReference type="InterPro" id="IPR035965">
    <property type="entry name" value="PAS-like_dom_sf"/>
</dbReference>
<dbReference type="SUPFAM" id="SSF55874">
    <property type="entry name" value="ATPase domain of HSP90 chaperone/DNA topoisomerase II/histidine kinase"/>
    <property type="match status" value="1"/>
</dbReference>
<protein>
    <recommendedName>
        <fullName evidence="2">histidine kinase</fullName>
        <ecNumber evidence="2">2.7.13.3</ecNumber>
    </recommendedName>
</protein>
<dbReference type="OrthoDB" id="5522855at2"/>
<dbReference type="EC" id="2.7.13.3" evidence="2"/>
<organism evidence="9 10">
    <name type="scientific">Brumimicrobium aurantiacum</name>
    <dbReference type="NCBI Taxonomy" id="1737063"/>
    <lineage>
        <taxon>Bacteria</taxon>
        <taxon>Pseudomonadati</taxon>
        <taxon>Bacteroidota</taxon>
        <taxon>Flavobacteriia</taxon>
        <taxon>Flavobacteriales</taxon>
        <taxon>Crocinitomicaceae</taxon>
        <taxon>Brumimicrobium</taxon>
    </lineage>
</organism>
<evidence type="ECO:0000313" key="10">
    <source>
        <dbReference type="Proteomes" id="UP000257127"/>
    </source>
</evidence>
<dbReference type="AlphaFoldDB" id="A0A3E1EYF9"/>
<dbReference type="CDD" id="cd00130">
    <property type="entry name" value="PAS"/>
    <property type="match status" value="1"/>
</dbReference>
<dbReference type="InterPro" id="IPR013655">
    <property type="entry name" value="PAS_fold_3"/>
</dbReference>
<dbReference type="InterPro" id="IPR000014">
    <property type="entry name" value="PAS"/>
</dbReference>
<dbReference type="Pfam" id="PF07568">
    <property type="entry name" value="HisKA_2"/>
    <property type="match status" value="1"/>
</dbReference>
<keyword evidence="4" id="KW-0808">Transferase</keyword>
<dbReference type="PANTHER" id="PTHR41523">
    <property type="entry name" value="TWO-COMPONENT SYSTEM SENSOR PROTEIN"/>
    <property type="match status" value="1"/>
</dbReference>
<dbReference type="PROSITE" id="PS50112">
    <property type="entry name" value="PAS"/>
    <property type="match status" value="1"/>
</dbReference>
<proteinExistence type="predicted"/>
<dbReference type="GO" id="GO:0005524">
    <property type="term" value="F:ATP binding"/>
    <property type="evidence" value="ECO:0007669"/>
    <property type="project" value="UniProtKB-KW"/>
</dbReference>
<comment type="catalytic activity">
    <reaction evidence="1">
        <text>ATP + protein L-histidine = ADP + protein N-phospho-L-histidine.</text>
        <dbReference type="EC" id="2.7.13.3"/>
    </reaction>
</comment>
<evidence type="ECO:0000256" key="1">
    <source>
        <dbReference type="ARBA" id="ARBA00000085"/>
    </source>
</evidence>
<dbReference type="GO" id="GO:0004673">
    <property type="term" value="F:protein histidine kinase activity"/>
    <property type="evidence" value="ECO:0007669"/>
    <property type="project" value="UniProtKB-EC"/>
</dbReference>
<evidence type="ECO:0000256" key="4">
    <source>
        <dbReference type="ARBA" id="ARBA00022679"/>
    </source>
</evidence>
<dbReference type="Pfam" id="PF08447">
    <property type="entry name" value="PAS_3"/>
    <property type="match status" value="1"/>
</dbReference>
<dbReference type="SMART" id="SM00091">
    <property type="entry name" value="PAS"/>
    <property type="match status" value="1"/>
</dbReference>
<evidence type="ECO:0000259" key="8">
    <source>
        <dbReference type="PROSITE" id="PS50112"/>
    </source>
</evidence>
<sequence length="509" mass="59296">MQQELKEINVEILKTEQRLKELKNKALSLHYAMEENGLKPDCDQLIYSNEETDVTVQEKSKVVRKTEKFFNTGRWRYLLRDKELFWSDESKRIFELPKDYNGSILDFYLSSIDNKTSERLPSIRDIFEIIKESGEMNQTIITPNGIKKHLSFSSTPIFAEESPETLIGMEGFVRDLTDKIQGQKGLDNFFKMSRDLHCIVHKNKYFVRVSPSWIDLLGYTEEELLSRSYLNFIHEDDLPKSIEAIENYHERPSNIEQFENRYISKSGDIIYLKWNTKLDEETGLIYCNATNITKTKLENQKLLVNLSEKKLLLREIHHRVKNNLQIISSLLSLQTGGEINRSSFEELYESSKNRIRSMAAIHEMFYQSEQLNKIEFGKYIHKLFCDLVRSFSHKRKNIDYSINVNPVFVDLDTAIPLGLIINEIVTNSIKYGENRNGEVHIFVELLEAEDKHLKFIIGDRGDKVISDILAREKDSLGVMIIKSLVEQINGEIIQLKNKQGAIFELTIGF</sequence>
<dbReference type="PANTHER" id="PTHR41523:SF8">
    <property type="entry name" value="ETHYLENE RESPONSE SENSOR PROTEIN"/>
    <property type="match status" value="1"/>
</dbReference>